<evidence type="ECO:0000313" key="5">
    <source>
        <dbReference type="Proteomes" id="UP000051888"/>
    </source>
</evidence>
<keyword evidence="1" id="KW-0560">Oxidoreductase</keyword>
<comment type="caution">
    <text evidence="4">The sequence shown here is derived from an EMBL/GenBank/DDBJ whole genome shotgun (WGS) entry which is preliminary data.</text>
</comment>
<feature type="domain" description="Alcohol dehydrogenase-like C-terminal" evidence="2">
    <location>
        <begin position="170"/>
        <end position="297"/>
    </location>
</feature>
<dbReference type="InterPro" id="IPR011032">
    <property type="entry name" value="GroES-like_sf"/>
</dbReference>
<evidence type="ECO:0000259" key="3">
    <source>
        <dbReference type="Pfam" id="PF08240"/>
    </source>
</evidence>
<feature type="domain" description="Alcohol dehydrogenase-like N-terminal" evidence="3">
    <location>
        <begin position="24"/>
        <end position="131"/>
    </location>
</feature>
<dbReference type="InterPro" id="IPR050129">
    <property type="entry name" value="Zn_alcohol_dh"/>
</dbReference>
<dbReference type="Proteomes" id="UP000051888">
    <property type="component" value="Unassembled WGS sequence"/>
</dbReference>
<dbReference type="PANTHER" id="PTHR43401:SF3">
    <property type="entry name" value="L-GALACTONATE-5-DEHYDROGENASE"/>
    <property type="match status" value="1"/>
</dbReference>
<dbReference type="InterPro" id="IPR013149">
    <property type="entry name" value="ADH-like_C"/>
</dbReference>
<dbReference type="AlphaFoldDB" id="A0A0Q3TNK3"/>
<protein>
    <submittedName>
        <fullName evidence="4">Alcohol dehydrogenase</fullName>
    </submittedName>
</protein>
<dbReference type="SUPFAM" id="SSF50129">
    <property type="entry name" value="GroES-like"/>
    <property type="match status" value="1"/>
</dbReference>
<gene>
    <name evidence="4" type="ORF">AN964_04300</name>
</gene>
<dbReference type="EMBL" id="LJJC01000004">
    <property type="protein sequence ID" value="KQL55353.1"/>
    <property type="molecule type" value="Genomic_DNA"/>
</dbReference>
<dbReference type="PATRIC" id="fig|157838.3.peg.956"/>
<evidence type="ECO:0000256" key="1">
    <source>
        <dbReference type="ARBA" id="ARBA00023002"/>
    </source>
</evidence>
<dbReference type="Gene3D" id="3.40.50.720">
    <property type="entry name" value="NAD(P)-binding Rossmann-like Domain"/>
    <property type="match status" value="1"/>
</dbReference>
<organism evidence="4 5">
    <name type="scientific">Heyndrickxia shackletonii</name>
    <dbReference type="NCBI Taxonomy" id="157838"/>
    <lineage>
        <taxon>Bacteria</taxon>
        <taxon>Bacillati</taxon>
        <taxon>Bacillota</taxon>
        <taxon>Bacilli</taxon>
        <taxon>Bacillales</taxon>
        <taxon>Bacillaceae</taxon>
        <taxon>Heyndrickxia</taxon>
    </lineage>
</organism>
<evidence type="ECO:0000259" key="2">
    <source>
        <dbReference type="Pfam" id="PF00107"/>
    </source>
</evidence>
<dbReference type="Pfam" id="PF08240">
    <property type="entry name" value="ADH_N"/>
    <property type="match status" value="1"/>
</dbReference>
<dbReference type="RefSeq" id="WP_055741132.1">
    <property type="nucleotide sequence ID" value="NZ_JAAIWL010000015.1"/>
</dbReference>
<reference evidence="4 5" key="1">
    <citation type="submission" date="2015-09" db="EMBL/GenBank/DDBJ databases">
        <title>Genome sequencing project for genomic taxonomy and phylogenomics of Bacillus-like bacteria.</title>
        <authorList>
            <person name="Liu B."/>
            <person name="Wang J."/>
            <person name="Zhu Y."/>
            <person name="Liu G."/>
            <person name="Chen Q."/>
            <person name="Chen Z."/>
            <person name="Lan J."/>
            <person name="Che J."/>
            <person name="Ge C."/>
            <person name="Shi H."/>
            <person name="Pan Z."/>
            <person name="Liu X."/>
        </authorList>
    </citation>
    <scope>NUCLEOTIDE SEQUENCE [LARGE SCALE GENOMIC DNA]</scope>
    <source>
        <strain evidence="4 5">LMG 18435</strain>
    </source>
</reference>
<dbReference type="PANTHER" id="PTHR43401">
    <property type="entry name" value="L-THREONINE 3-DEHYDROGENASE"/>
    <property type="match status" value="1"/>
</dbReference>
<dbReference type="InterPro" id="IPR036291">
    <property type="entry name" value="NAD(P)-bd_dom_sf"/>
</dbReference>
<evidence type="ECO:0000313" key="4">
    <source>
        <dbReference type="EMBL" id="KQL55353.1"/>
    </source>
</evidence>
<dbReference type="OrthoDB" id="9770238at2"/>
<dbReference type="InterPro" id="IPR013154">
    <property type="entry name" value="ADH-like_N"/>
</dbReference>
<dbReference type="Gene3D" id="3.90.180.10">
    <property type="entry name" value="Medium-chain alcohol dehydrogenases, catalytic domain"/>
    <property type="match status" value="1"/>
</dbReference>
<keyword evidence="5" id="KW-1185">Reference proteome</keyword>
<proteinExistence type="predicted"/>
<dbReference type="CDD" id="cd08261">
    <property type="entry name" value="Zn_ADH7"/>
    <property type="match status" value="1"/>
</dbReference>
<dbReference type="STRING" id="157838.AN964_04300"/>
<dbReference type="Pfam" id="PF00107">
    <property type="entry name" value="ADH_zinc_N"/>
    <property type="match status" value="1"/>
</dbReference>
<name>A0A0Q3TNK3_9BACI</name>
<sequence length="337" mass="37035">MKKIVCEKPKQFKMVEAEPPVPQEGEALIRVQRIGICGTDIHAYGGNQPFFTYPRVLGHELSGIIESIPDNASGLRVGDQVSIIPYMECGECIACKNGKPNCCTNMKVKGVHIDGGMSEWMTVLADHLVKTEGLTLDQSAMIEPLSIGAHAVRRAAIQKGEYALVIGAGPIGLGVMAFAKNQGAKVIAMDLNDERLAFAREWANIDETVNVLEQPLEKLAELTNGQMPTVVFDATGNAKSMTDAFNYPAHGGKLIFVGLVKTDITFHDPDFHAKELTLMGSRNATREDFQYVVNALKEGLVDLRKYITHRAHFDQMIEQFEGWLNPEAKVIKAIVEL</sequence>
<dbReference type="GO" id="GO:0016491">
    <property type="term" value="F:oxidoreductase activity"/>
    <property type="evidence" value="ECO:0007669"/>
    <property type="project" value="UniProtKB-KW"/>
</dbReference>
<dbReference type="SUPFAM" id="SSF51735">
    <property type="entry name" value="NAD(P)-binding Rossmann-fold domains"/>
    <property type="match status" value="1"/>
</dbReference>
<accession>A0A0Q3TNK3</accession>